<reference evidence="17" key="2">
    <citation type="journal article" date="2017" name="J. Anim. Genet.">
        <title>Multiple reference genome sequences of hot pepper reveal the massive evolution of plant disease resistance genes by retroduplication.</title>
        <authorList>
            <person name="Kim S."/>
            <person name="Park J."/>
            <person name="Yeom S.-I."/>
            <person name="Kim Y.-M."/>
            <person name="Seo E."/>
            <person name="Kim K.-T."/>
            <person name="Kim M.-S."/>
            <person name="Lee J.M."/>
            <person name="Cheong K."/>
            <person name="Shin H.-S."/>
            <person name="Kim S.-B."/>
            <person name="Han K."/>
            <person name="Lee J."/>
            <person name="Park M."/>
            <person name="Lee H.-A."/>
            <person name="Lee H.-Y."/>
            <person name="Lee Y."/>
            <person name="Oh S."/>
            <person name="Lee J.H."/>
            <person name="Choi E."/>
            <person name="Choi E."/>
            <person name="Lee S.E."/>
            <person name="Jeon J."/>
            <person name="Kim H."/>
            <person name="Choi G."/>
            <person name="Song H."/>
            <person name="Lee J."/>
            <person name="Lee S.-C."/>
            <person name="Kwon J.-K."/>
            <person name="Lee H.-Y."/>
            <person name="Koo N."/>
            <person name="Hong Y."/>
            <person name="Kim R.W."/>
            <person name="Kang W.-H."/>
            <person name="Huh J.H."/>
            <person name="Kang B.-C."/>
            <person name="Yang T.-J."/>
            <person name="Lee Y.-H."/>
            <person name="Bennetzen J.L."/>
            <person name="Choi D."/>
        </authorList>
    </citation>
    <scope>NUCLEOTIDE SEQUENCE [LARGE SCALE GENOMIC DNA]</scope>
    <source>
        <strain evidence="17">cv. PBC81</strain>
    </source>
</reference>
<dbReference type="Gene3D" id="1.10.510.10">
    <property type="entry name" value="Transferase(Phosphotransferase) domain 1"/>
    <property type="match status" value="1"/>
</dbReference>
<evidence type="ECO:0000256" key="13">
    <source>
        <dbReference type="ARBA" id="ARBA00047899"/>
    </source>
</evidence>
<dbReference type="PANTHER" id="PTHR48006">
    <property type="entry name" value="LEUCINE-RICH REPEAT-CONTAINING PROTEIN DDB_G0281931-RELATED"/>
    <property type="match status" value="1"/>
</dbReference>
<dbReference type="InterPro" id="IPR011009">
    <property type="entry name" value="Kinase-like_dom_sf"/>
</dbReference>
<dbReference type="Gene3D" id="3.30.200.20">
    <property type="entry name" value="Phosphorylase Kinase, domain 1"/>
    <property type="match status" value="1"/>
</dbReference>
<keyword evidence="7" id="KW-0547">Nucleotide-binding</keyword>
<name>A0A2G2UVC4_CAPBA</name>
<evidence type="ECO:0000313" key="17">
    <source>
        <dbReference type="Proteomes" id="UP000224567"/>
    </source>
</evidence>
<dbReference type="FunFam" id="1.10.510.10:FF:000569">
    <property type="entry name" value="Serine/threonine-protein kinase-like protein CCR4"/>
    <property type="match status" value="1"/>
</dbReference>
<organism evidence="16 17">
    <name type="scientific">Capsicum baccatum</name>
    <name type="common">Peruvian pepper</name>
    <dbReference type="NCBI Taxonomy" id="33114"/>
    <lineage>
        <taxon>Eukaryota</taxon>
        <taxon>Viridiplantae</taxon>
        <taxon>Streptophyta</taxon>
        <taxon>Embryophyta</taxon>
        <taxon>Tracheophyta</taxon>
        <taxon>Spermatophyta</taxon>
        <taxon>Magnoliopsida</taxon>
        <taxon>eudicotyledons</taxon>
        <taxon>Gunneridae</taxon>
        <taxon>Pentapetalae</taxon>
        <taxon>asterids</taxon>
        <taxon>lamiids</taxon>
        <taxon>Solanales</taxon>
        <taxon>Solanaceae</taxon>
        <taxon>Solanoideae</taxon>
        <taxon>Capsiceae</taxon>
        <taxon>Capsicum</taxon>
    </lineage>
</organism>
<dbReference type="Proteomes" id="UP000224567">
    <property type="component" value="Unassembled WGS sequence"/>
</dbReference>
<evidence type="ECO:0000256" key="3">
    <source>
        <dbReference type="ARBA" id="ARBA00022527"/>
    </source>
</evidence>
<dbReference type="OrthoDB" id="676979at2759"/>
<accession>A0A2G2UVC4</accession>
<protein>
    <recommendedName>
        <fullName evidence="2">non-specific serine/threonine protein kinase</fullName>
        <ecNumber evidence="2">2.7.11.1</ecNumber>
    </recommendedName>
</protein>
<dbReference type="PROSITE" id="PS50011">
    <property type="entry name" value="PROTEIN_KINASE_DOM"/>
    <property type="match status" value="1"/>
</dbReference>
<evidence type="ECO:0000259" key="15">
    <source>
        <dbReference type="PROSITE" id="PS50011"/>
    </source>
</evidence>
<evidence type="ECO:0000313" key="16">
    <source>
        <dbReference type="EMBL" id="PHT24695.1"/>
    </source>
</evidence>
<dbReference type="STRING" id="33114.A0A2G2UVC4"/>
<dbReference type="GO" id="GO:0016020">
    <property type="term" value="C:membrane"/>
    <property type="evidence" value="ECO:0007669"/>
    <property type="project" value="UniProtKB-SubCell"/>
</dbReference>
<dbReference type="EC" id="2.7.11.1" evidence="2"/>
<keyword evidence="3" id="KW-0723">Serine/threonine-protein kinase</keyword>
<reference evidence="16 17" key="1">
    <citation type="journal article" date="2017" name="Genome Biol.">
        <title>New reference genome sequences of hot pepper reveal the massive evolution of plant disease-resistance genes by retroduplication.</title>
        <authorList>
            <person name="Kim S."/>
            <person name="Park J."/>
            <person name="Yeom S.I."/>
            <person name="Kim Y.M."/>
            <person name="Seo E."/>
            <person name="Kim K.T."/>
            <person name="Kim M.S."/>
            <person name="Lee J.M."/>
            <person name="Cheong K."/>
            <person name="Shin H.S."/>
            <person name="Kim S.B."/>
            <person name="Han K."/>
            <person name="Lee J."/>
            <person name="Park M."/>
            <person name="Lee H.A."/>
            <person name="Lee H.Y."/>
            <person name="Lee Y."/>
            <person name="Oh S."/>
            <person name="Lee J.H."/>
            <person name="Choi E."/>
            <person name="Choi E."/>
            <person name="Lee S.E."/>
            <person name="Jeon J."/>
            <person name="Kim H."/>
            <person name="Choi G."/>
            <person name="Song H."/>
            <person name="Lee J."/>
            <person name="Lee S.C."/>
            <person name="Kwon J.K."/>
            <person name="Lee H.Y."/>
            <person name="Koo N."/>
            <person name="Hong Y."/>
            <person name="Kim R.W."/>
            <person name="Kang W.H."/>
            <person name="Huh J.H."/>
            <person name="Kang B.C."/>
            <person name="Yang T.J."/>
            <person name="Lee Y.H."/>
            <person name="Bennetzen J.L."/>
            <person name="Choi D."/>
        </authorList>
    </citation>
    <scope>NUCLEOTIDE SEQUENCE [LARGE SCALE GENOMIC DNA]</scope>
    <source>
        <strain evidence="17">cv. PBC81</strain>
    </source>
</reference>
<dbReference type="GO" id="GO:0005524">
    <property type="term" value="F:ATP binding"/>
    <property type="evidence" value="ECO:0007669"/>
    <property type="project" value="UniProtKB-KW"/>
</dbReference>
<keyword evidence="12" id="KW-0325">Glycoprotein</keyword>
<evidence type="ECO:0000256" key="10">
    <source>
        <dbReference type="ARBA" id="ARBA00022989"/>
    </source>
</evidence>
<sequence>MVREIQTIGKVRHRNLVKLEDFRLRKDYGLILYNYMENGSLHDILHEINPPVTLEWSVRYRIAMGTAQGLSYLHFDCDPAIVHRDIKPMNILLDSDLEPHISDFGIAKLLDQSGATSTSNALQGTVGYMAPETAFAASKSKESDVYSYGVVLLELITRKKALDPSGNTDIVSWVRSIWTETEEIEKIVDPSLLDEFIDSSVMEQVIEVLSLALRCAEKYVSRRPSMKEVVKLLARSSSSIRSNY</sequence>
<keyword evidence="5" id="KW-0812">Transmembrane</keyword>
<keyword evidence="17" id="KW-1185">Reference proteome</keyword>
<keyword evidence="11" id="KW-0472">Membrane</keyword>
<dbReference type="SMART" id="SM00220">
    <property type="entry name" value="S_TKc"/>
    <property type="match status" value="1"/>
</dbReference>
<keyword evidence="9" id="KW-0067">ATP-binding</keyword>
<keyword evidence="4" id="KW-0808">Transferase</keyword>
<evidence type="ECO:0000256" key="14">
    <source>
        <dbReference type="ARBA" id="ARBA00048679"/>
    </source>
</evidence>
<dbReference type="GO" id="GO:0004674">
    <property type="term" value="F:protein serine/threonine kinase activity"/>
    <property type="evidence" value="ECO:0007669"/>
    <property type="project" value="UniProtKB-KW"/>
</dbReference>
<evidence type="ECO:0000256" key="7">
    <source>
        <dbReference type="ARBA" id="ARBA00022741"/>
    </source>
</evidence>
<comment type="catalytic activity">
    <reaction evidence="13">
        <text>L-threonyl-[protein] + ATP = O-phospho-L-threonyl-[protein] + ADP + H(+)</text>
        <dbReference type="Rhea" id="RHEA:46608"/>
        <dbReference type="Rhea" id="RHEA-COMP:11060"/>
        <dbReference type="Rhea" id="RHEA-COMP:11605"/>
        <dbReference type="ChEBI" id="CHEBI:15378"/>
        <dbReference type="ChEBI" id="CHEBI:30013"/>
        <dbReference type="ChEBI" id="CHEBI:30616"/>
        <dbReference type="ChEBI" id="CHEBI:61977"/>
        <dbReference type="ChEBI" id="CHEBI:456216"/>
        <dbReference type="EC" id="2.7.11.1"/>
    </reaction>
</comment>
<evidence type="ECO:0000256" key="8">
    <source>
        <dbReference type="ARBA" id="ARBA00022777"/>
    </source>
</evidence>
<dbReference type="Pfam" id="PF00069">
    <property type="entry name" value="Pkinase"/>
    <property type="match status" value="1"/>
</dbReference>
<evidence type="ECO:0000256" key="1">
    <source>
        <dbReference type="ARBA" id="ARBA00004479"/>
    </source>
</evidence>
<feature type="domain" description="Protein kinase" evidence="15">
    <location>
        <begin position="1"/>
        <end position="240"/>
    </location>
</feature>
<comment type="caution">
    <text evidence="16">The sequence shown here is derived from an EMBL/GenBank/DDBJ whole genome shotgun (WGS) entry which is preliminary data.</text>
</comment>
<dbReference type="PROSITE" id="PS00108">
    <property type="entry name" value="PROTEIN_KINASE_ST"/>
    <property type="match status" value="1"/>
</dbReference>
<gene>
    <name evidence="16" type="ORF">CQW23_35623</name>
</gene>
<comment type="subcellular location">
    <subcellularLocation>
        <location evidence="1">Membrane</location>
        <topology evidence="1">Single-pass type I membrane protein</topology>
    </subcellularLocation>
</comment>
<evidence type="ECO:0000256" key="6">
    <source>
        <dbReference type="ARBA" id="ARBA00022729"/>
    </source>
</evidence>
<keyword evidence="10" id="KW-1133">Transmembrane helix</keyword>
<keyword evidence="8" id="KW-0418">Kinase</keyword>
<keyword evidence="6" id="KW-0732">Signal</keyword>
<dbReference type="PANTHER" id="PTHR48006:SF7">
    <property type="entry name" value="LEUCINE-RICH REPEAT-CONTAINING N-TERMINAL PLANT-TYPE DOMAIN-CONTAINING PROTEIN"/>
    <property type="match status" value="1"/>
</dbReference>
<dbReference type="AlphaFoldDB" id="A0A2G2UVC4"/>
<comment type="catalytic activity">
    <reaction evidence="14">
        <text>L-seryl-[protein] + ATP = O-phospho-L-seryl-[protein] + ADP + H(+)</text>
        <dbReference type="Rhea" id="RHEA:17989"/>
        <dbReference type="Rhea" id="RHEA-COMP:9863"/>
        <dbReference type="Rhea" id="RHEA-COMP:11604"/>
        <dbReference type="ChEBI" id="CHEBI:15378"/>
        <dbReference type="ChEBI" id="CHEBI:29999"/>
        <dbReference type="ChEBI" id="CHEBI:30616"/>
        <dbReference type="ChEBI" id="CHEBI:83421"/>
        <dbReference type="ChEBI" id="CHEBI:456216"/>
        <dbReference type="EC" id="2.7.11.1"/>
    </reaction>
</comment>
<dbReference type="InterPro" id="IPR051824">
    <property type="entry name" value="LRR_Rcpt-Like_S/T_Kinase"/>
</dbReference>
<dbReference type="EMBL" id="MLFT02007933">
    <property type="protein sequence ID" value="PHT24695.1"/>
    <property type="molecule type" value="Genomic_DNA"/>
</dbReference>
<dbReference type="SUPFAM" id="SSF56112">
    <property type="entry name" value="Protein kinase-like (PK-like)"/>
    <property type="match status" value="1"/>
</dbReference>
<dbReference type="InterPro" id="IPR008271">
    <property type="entry name" value="Ser/Thr_kinase_AS"/>
</dbReference>
<evidence type="ECO:0000256" key="4">
    <source>
        <dbReference type="ARBA" id="ARBA00022679"/>
    </source>
</evidence>
<proteinExistence type="predicted"/>
<evidence type="ECO:0000256" key="12">
    <source>
        <dbReference type="ARBA" id="ARBA00023180"/>
    </source>
</evidence>
<evidence type="ECO:0000256" key="5">
    <source>
        <dbReference type="ARBA" id="ARBA00022692"/>
    </source>
</evidence>
<evidence type="ECO:0000256" key="11">
    <source>
        <dbReference type="ARBA" id="ARBA00023136"/>
    </source>
</evidence>
<evidence type="ECO:0000256" key="2">
    <source>
        <dbReference type="ARBA" id="ARBA00012513"/>
    </source>
</evidence>
<dbReference type="InterPro" id="IPR000719">
    <property type="entry name" value="Prot_kinase_dom"/>
</dbReference>
<evidence type="ECO:0000256" key="9">
    <source>
        <dbReference type="ARBA" id="ARBA00022840"/>
    </source>
</evidence>